<feature type="compositionally biased region" description="Basic and acidic residues" evidence="1">
    <location>
        <begin position="146"/>
        <end position="158"/>
    </location>
</feature>
<dbReference type="AlphaFoldDB" id="A0A151WQG9"/>
<feature type="region of interest" description="Disordered" evidence="1">
    <location>
        <begin position="146"/>
        <end position="170"/>
    </location>
</feature>
<proteinExistence type="predicted"/>
<dbReference type="EMBL" id="KQ982841">
    <property type="protein sequence ID" value="KYQ50048.1"/>
    <property type="molecule type" value="Genomic_DNA"/>
</dbReference>
<gene>
    <name evidence="2" type="ORF">ALC60_10866</name>
</gene>
<evidence type="ECO:0000313" key="2">
    <source>
        <dbReference type="EMBL" id="KYQ50048.1"/>
    </source>
</evidence>
<evidence type="ECO:0000313" key="3">
    <source>
        <dbReference type="Proteomes" id="UP000075809"/>
    </source>
</evidence>
<dbReference type="Proteomes" id="UP000075809">
    <property type="component" value="Unassembled WGS sequence"/>
</dbReference>
<protein>
    <submittedName>
        <fullName evidence="2">Uncharacterized protein</fullName>
    </submittedName>
</protein>
<organism evidence="2 3">
    <name type="scientific">Mycetomoellerius zeteki</name>
    <dbReference type="NCBI Taxonomy" id="64791"/>
    <lineage>
        <taxon>Eukaryota</taxon>
        <taxon>Metazoa</taxon>
        <taxon>Ecdysozoa</taxon>
        <taxon>Arthropoda</taxon>
        <taxon>Hexapoda</taxon>
        <taxon>Insecta</taxon>
        <taxon>Pterygota</taxon>
        <taxon>Neoptera</taxon>
        <taxon>Endopterygota</taxon>
        <taxon>Hymenoptera</taxon>
        <taxon>Apocrita</taxon>
        <taxon>Aculeata</taxon>
        <taxon>Formicoidea</taxon>
        <taxon>Formicidae</taxon>
        <taxon>Myrmicinae</taxon>
        <taxon>Mycetomoellerius</taxon>
    </lineage>
</organism>
<reference evidence="2 3" key="1">
    <citation type="submission" date="2015-09" db="EMBL/GenBank/DDBJ databases">
        <title>Trachymyrmex zeteki WGS genome.</title>
        <authorList>
            <person name="Nygaard S."/>
            <person name="Hu H."/>
            <person name="Boomsma J."/>
            <person name="Zhang G."/>
        </authorList>
    </citation>
    <scope>NUCLEOTIDE SEQUENCE [LARGE SCALE GENOMIC DNA]</scope>
    <source>
        <strain evidence="2">Tzet28-1</strain>
        <tissue evidence="2">Whole body</tissue>
    </source>
</reference>
<accession>A0A151WQG9</accession>
<sequence length="458" mass="51745">MTDNINVISRPKVRFCQFSDNTRNKTETVEDSGQQQSGLQTSGLKIKEIVTLKKPIRIVDPTKFGSICDKDTSSSNCNTGTLSHYCTTSGNVRNMSLSNKNTPKVKNIMILHDANGIQNTKNSSKMLQRQNKSSQDDVLKDNAKNVRQNGKENKDKLLNKSASNKNVSDTIGNFQHSVQLVAREKFKPSVDNIHIPKVNIQDFKSSKMTKPQYTSSNIKKTRNSMIEEKINAKSVLSHYKTMTKNKISPVKKIVSRNVSGPKIKTSVGSVFHKEQANPKTSDGNEQCIVALDVTTVQDLAQPEYNSIMCTVNKLKELERQKIVADINHLPFALKSCLNGKHAFIYYFEIIFSLQISAALDFPLDETLYKNLVDLSIDEKQLPSTITRSKDPEPRQKDIVPQLSDFFIPEDIKEICEAVHVKFRVSKIDDNWNAFKISNRILEWKYKSNSDGIDTELLP</sequence>
<feature type="compositionally biased region" description="Polar residues" evidence="1">
    <location>
        <begin position="160"/>
        <end position="170"/>
    </location>
</feature>
<name>A0A151WQG9_9HYME</name>
<keyword evidence="3" id="KW-1185">Reference proteome</keyword>
<evidence type="ECO:0000256" key="1">
    <source>
        <dbReference type="SAM" id="MobiDB-lite"/>
    </source>
</evidence>